<dbReference type="PROSITE" id="PS50878">
    <property type="entry name" value="RT_POL"/>
    <property type="match status" value="1"/>
</dbReference>
<organism evidence="2 3">
    <name type="scientific">Periplaneta americana</name>
    <name type="common">American cockroach</name>
    <name type="synonym">Blatta americana</name>
    <dbReference type="NCBI Taxonomy" id="6978"/>
    <lineage>
        <taxon>Eukaryota</taxon>
        <taxon>Metazoa</taxon>
        <taxon>Ecdysozoa</taxon>
        <taxon>Arthropoda</taxon>
        <taxon>Hexapoda</taxon>
        <taxon>Insecta</taxon>
        <taxon>Pterygota</taxon>
        <taxon>Neoptera</taxon>
        <taxon>Polyneoptera</taxon>
        <taxon>Dictyoptera</taxon>
        <taxon>Blattodea</taxon>
        <taxon>Blattoidea</taxon>
        <taxon>Blattidae</taxon>
        <taxon>Blattinae</taxon>
        <taxon>Periplaneta</taxon>
    </lineage>
</organism>
<name>A0ABQ8STB1_PERAM</name>
<dbReference type="SUPFAM" id="SSF56672">
    <property type="entry name" value="DNA/RNA polymerases"/>
    <property type="match status" value="1"/>
</dbReference>
<proteinExistence type="predicted"/>
<dbReference type="InterPro" id="IPR043502">
    <property type="entry name" value="DNA/RNA_pol_sf"/>
</dbReference>
<dbReference type="Proteomes" id="UP001148838">
    <property type="component" value="Unassembled WGS sequence"/>
</dbReference>
<feature type="domain" description="Reverse transcriptase" evidence="1">
    <location>
        <begin position="1"/>
        <end position="80"/>
    </location>
</feature>
<dbReference type="InterPro" id="IPR000477">
    <property type="entry name" value="RT_dom"/>
</dbReference>
<gene>
    <name evidence="2" type="ORF">ANN_17069</name>
</gene>
<comment type="caution">
    <text evidence="2">The sequence shown here is derived from an EMBL/GenBank/DDBJ whole genome shotgun (WGS) entry which is preliminary data.</text>
</comment>
<dbReference type="EMBL" id="JAJSOF020000021">
    <property type="protein sequence ID" value="KAJ4436937.1"/>
    <property type="molecule type" value="Genomic_DNA"/>
</dbReference>
<evidence type="ECO:0000313" key="2">
    <source>
        <dbReference type="EMBL" id="KAJ4436937.1"/>
    </source>
</evidence>
<reference evidence="2 3" key="1">
    <citation type="journal article" date="2022" name="Allergy">
        <title>Genome assembly and annotation of Periplaneta americana reveal a comprehensive cockroach allergen profile.</title>
        <authorList>
            <person name="Wang L."/>
            <person name="Xiong Q."/>
            <person name="Saelim N."/>
            <person name="Wang L."/>
            <person name="Nong W."/>
            <person name="Wan A.T."/>
            <person name="Shi M."/>
            <person name="Liu X."/>
            <person name="Cao Q."/>
            <person name="Hui J.H.L."/>
            <person name="Sookrung N."/>
            <person name="Leung T.F."/>
            <person name="Tungtrongchitr A."/>
            <person name="Tsui S.K.W."/>
        </authorList>
    </citation>
    <scope>NUCLEOTIDE SEQUENCE [LARGE SCALE GENOMIC DNA]</scope>
    <source>
        <strain evidence="2">PWHHKU_190912</strain>
    </source>
</reference>
<accession>A0ABQ8STB1</accession>
<keyword evidence="3" id="KW-1185">Reference proteome</keyword>
<evidence type="ECO:0000259" key="1">
    <source>
        <dbReference type="PROSITE" id="PS50878"/>
    </source>
</evidence>
<sequence length="80" mass="8822">MAGLCESGNEPPGSLKAMKRGQFLSDAFPIHCGLKQGDALSPLLFNFAQEYAIRKVQDNSEGLKLNRLHQLLVYADDVNM</sequence>
<protein>
    <recommendedName>
        <fullName evidence="1">Reverse transcriptase domain-containing protein</fullName>
    </recommendedName>
</protein>
<evidence type="ECO:0000313" key="3">
    <source>
        <dbReference type="Proteomes" id="UP001148838"/>
    </source>
</evidence>